<feature type="transmembrane region" description="Helical" evidence="5">
    <location>
        <begin position="226"/>
        <end position="248"/>
    </location>
</feature>
<dbReference type="CDD" id="cd17393">
    <property type="entry name" value="MFS_MosC_like"/>
    <property type="match status" value="1"/>
</dbReference>
<dbReference type="SUPFAM" id="SSF103473">
    <property type="entry name" value="MFS general substrate transporter"/>
    <property type="match status" value="1"/>
</dbReference>
<dbReference type="InterPro" id="IPR036259">
    <property type="entry name" value="MFS_trans_sf"/>
</dbReference>
<dbReference type="GO" id="GO:0016020">
    <property type="term" value="C:membrane"/>
    <property type="evidence" value="ECO:0007669"/>
    <property type="project" value="UniProtKB-SubCell"/>
</dbReference>
<comment type="caution">
    <text evidence="7">The sequence shown here is derived from an EMBL/GenBank/DDBJ whole genome shotgun (WGS) entry which is preliminary data.</text>
</comment>
<feature type="transmembrane region" description="Helical" evidence="5">
    <location>
        <begin position="293"/>
        <end position="315"/>
    </location>
</feature>
<keyword evidence="8" id="KW-1185">Reference proteome</keyword>
<dbReference type="AlphaFoldDB" id="A0A444WDB9"/>
<dbReference type="InterPro" id="IPR020846">
    <property type="entry name" value="MFS_dom"/>
</dbReference>
<dbReference type="PANTHER" id="PTHR23514">
    <property type="entry name" value="BYPASS OF STOP CODON PROTEIN 6"/>
    <property type="match status" value="1"/>
</dbReference>
<evidence type="ECO:0000259" key="6">
    <source>
        <dbReference type="PROSITE" id="PS50850"/>
    </source>
</evidence>
<feature type="transmembrane region" description="Helical" evidence="5">
    <location>
        <begin position="184"/>
        <end position="205"/>
    </location>
</feature>
<dbReference type="GO" id="GO:0022857">
    <property type="term" value="F:transmembrane transporter activity"/>
    <property type="evidence" value="ECO:0007669"/>
    <property type="project" value="InterPro"/>
</dbReference>
<feature type="domain" description="Major facilitator superfamily (MFS) profile" evidence="6">
    <location>
        <begin position="226"/>
        <end position="408"/>
    </location>
</feature>
<feature type="transmembrane region" description="Helical" evidence="5">
    <location>
        <begin position="351"/>
        <end position="372"/>
    </location>
</feature>
<evidence type="ECO:0000256" key="2">
    <source>
        <dbReference type="ARBA" id="ARBA00022692"/>
    </source>
</evidence>
<proteinExistence type="predicted"/>
<dbReference type="InterPro" id="IPR051788">
    <property type="entry name" value="MFS_Transporter"/>
</dbReference>
<dbReference type="PANTHER" id="PTHR23514:SF13">
    <property type="entry name" value="INNER MEMBRANE PROTEIN YBJJ"/>
    <property type="match status" value="1"/>
</dbReference>
<evidence type="ECO:0000256" key="1">
    <source>
        <dbReference type="ARBA" id="ARBA00004141"/>
    </source>
</evidence>
<dbReference type="PROSITE" id="PS50850">
    <property type="entry name" value="MFS"/>
    <property type="match status" value="1"/>
</dbReference>
<feature type="transmembrane region" description="Helical" evidence="5">
    <location>
        <begin position="69"/>
        <end position="89"/>
    </location>
</feature>
<dbReference type="EMBL" id="JUIW01000004">
    <property type="protein sequence ID" value="RYJ43775.1"/>
    <property type="molecule type" value="Genomic_DNA"/>
</dbReference>
<evidence type="ECO:0000313" key="8">
    <source>
        <dbReference type="Proteomes" id="UP000289775"/>
    </source>
</evidence>
<keyword evidence="3 5" id="KW-1133">Transmembrane helix</keyword>
<comment type="subcellular location">
    <subcellularLocation>
        <location evidence="1">Membrane</location>
        <topology evidence="1">Multi-pass membrane protein</topology>
    </subcellularLocation>
</comment>
<feature type="transmembrane region" description="Helical" evidence="5">
    <location>
        <begin position="96"/>
        <end position="114"/>
    </location>
</feature>
<dbReference type="Pfam" id="PF07690">
    <property type="entry name" value="MFS_1"/>
    <property type="match status" value="1"/>
</dbReference>
<evidence type="ECO:0000256" key="3">
    <source>
        <dbReference type="ARBA" id="ARBA00022989"/>
    </source>
</evidence>
<organism evidence="7 8">
    <name type="scientific">Flavobacterium beibuense</name>
    <dbReference type="NCBI Taxonomy" id="657326"/>
    <lineage>
        <taxon>Bacteria</taxon>
        <taxon>Pseudomonadati</taxon>
        <taxon>Bacteroidota</taxon>
        <taxon>Flavobacteriia</taxon>
        <taxon>Flavobacteriales</taxon>
        <taxon>Flavobacteriaceae</taxon>
        <taxon>Flavobacterium</taxon>
    </lineage>
</organism>
<feature type="transmembrane region" description="Helical" evidence="5">
    <location>
        <begin position="321"/>
        <end position="339"/>
    </location>
</feature>
<accession>A0A444WDB9</accession>
<dbReference type="InterPro" id="IPR011701">
    <property type="entry name" value="MFS"/>
</dbReference>
<dbReference type="Gene3D" id="1.20.1250.20">
    <property type="entry name" value="MFS general substrate transporter like domains"/>
    <property type="match status" value="2"/>
</dbReference>
<feature type="transmembrane region" description="Helical" evidence="5">
    <location>
        <begin position="120"/>
        <end position="138"/>
    </location>
</feature>
<feature type="transmembrane region" description="Helical" evidence="5">
    <location>
        <begin position="30"/>
        <end position="49"/>
    </location>
</feature>
<feature type="transmembrane region" description="Helical" evidence="5">
    <location>
        <begin position="260"/>
        <end position="281"/>
    </location>
</feature>
<evidence type="ECO:0000313" key="7">
    <source>
        <dbReference type="EMBL" id="RYJ43775.1"/>
    </source>
</evidence>
<dbReference type="RefSeq" id="WP_242501837.1">
    <property type="nucleotide sequence ID" value="NZ_JUIW01000004.1"/>
</dbReference>
<gene>
    <name evidence="7" type="ORF">NU09_1283</name>
</gene>
<sequence>MEVKRDDMATGVLQYKKQYKDVKVSYLNRVRWAVSLYYFSMGLCFATWASRIPDIKTSLGLSEADLGTVLFAIPFGQLFIMPFSGRLASKYGSHKTAVIGISLYVISLTTLGLGTERWHLLLALFFFGMCSNLTNISVNTQGIYAEGLYKRAIMSSFHGAWSIAGFTGAVISLGMTALNLSPLLHFIIVSCALLIVVATNFKYLVRVKNKPKEQTKKKGFPKLNPTLMWLGVIGFCCMLSEGIMFDWSGVYFKDVVKAPASLVVLGYTSFMLMMATGRFLGDWVVQRFGRKKVLQVSGCLISVGLLSAVLLPYIVTAALSFMLVGIGVSTVVPTVYSLAGRTPDIAPSIALTMVSSISFLGFMLGPPVIGYIAEAFGLKISFAIIGIFGFGITIMVTRIKSIGHLFIR</sequence>
<evidence type="ECO:0000256" key="4">
    <source>
        <dbReference type="ARBA" id="ARBA00023136"/>
    </source>
</evidence>
<feature type="transmembrane region" description="Helical" evidence="5">
    <location>
        <begin position="378"/>
        <end position="399"/>
    </location>
</feature>
<protein>
    <submittedName>
        <fullName evidence="7">Membrane protein mosC</fullName>
    </submittedName>
</protein>
<name>A0A444WDB9_9FLAO</name>
<feature type="transmembrane region" description="Helical" evidence="5">
    <location>
        <begin position="159"/>
        <end position="178"/>
    </location>
</feature>
<keyword evidence="4 5" id="KW-0472">Membrane</keyword>
<keyword evidence="2 5" id="KW-0812">Transmembrane</keyword>
<dbReference type="Proteomes" id="UP000289775">
    <property type="component" value="Unassembled WGS sequence"/>
</dbReference>
<reference evidence="7 8" key="1">
    <citation type="submission" date="2014-12" db="EMBL/GenBank/DDBJ databases">
        <title>Genome sequence of Flavobacterium beibuense RSKm HC5.</title>
        <authorList>
            <person name="Kim J.F."/>
            <person name="Song J.Y."/>
            <person name="Kwak M.-J."/>
            <person name="Lee S.-W."/>
        </authorList>
    </citation>
    <scope>NUCLEOTIDE SEQUENCE [LARGE SCALE GENOMIC DNA]</scope>
    <source>
        <strain evidence="7 8">RSKm HC5</strain>
    </source>
</reference>
<evidence type="ECO:0000256" key="5">
    <source>
        <dbReference type="SAM" id="Phobius"/>
    </source>
</evidence>